<name>A0AAV8X6Y3_9CUCU</name>
<evidence type="ECO:0000256" key="1">
    <source>
        <dbReference type="SAM" id="MobiDB-lite"/>
    </source>
</evidence>
<comment type="caution">
    <text evidence="2">The sequence shown here is derived from an EMBL/GenBank/DDBJ whole genome shotgun (WGS) entry which is preliminary data.</text>
</comment>
<feature type="region of interest" description="Disordered" evidence="1">
    <location>
        <begin position="87"/>
        <end position="190"/>
    </location>
</feature>
<keyword evidence="3" id="KW-1185">Reference proteome</keyword>
<dbReference type="GO" id="GO:0005634">
    <property type="term" value="C:nucleus"/>
    <property type="evidence" value="ECO:0007669"/>
    <property type="project" value="TreeGrafter"/>
</dbReference>
<sequence length="190" mass="22359">MTKFSLQTGEKVHKSRWSEDDKPSDGVNDSDLHLQLDKESFLSAKPLTEGAFGYAWAGVRGTHGASSGKVCYEVKLIEELKWEDISKHDQRGRDRYRTDHRKNQKRDKDKKDFDKKSTEKPKTENIENKDETPADKTAEEEEVLQTRLKVQRKWMKTQQNQQPRILKSLMKNQWKPMKSQQKNQKVTRKK</sequence>
<feature type="compositionally biased region" description="Basic and acidic residues" evidence="1">
    <location>
        <begin position="87"/>
        <end position="97"/>
    </location>
</feature>
<protein>
    <submittedName>
        <fullName evidence="2">Uncharacterized protein</fullName>
    </submittedName>
</protein>
<dbReference type="PANTHER" id="PTHR12381">
    <property type="entry name" value="HETEROGENEOUS NUCLEAR RIBONUCLEOPROTEIN U FAMILY MEMBER"/>
    <property type="match status" value="1"/>
</dbReference>
<evidence type="ECO:0000313" key="3">
    <source>
        <dbReference type="Proteomes" id="UP001162162"/>
    </source>
</evidence>
<feature type="compositionally biased region" description="Basic and acidic residues" evidence="1">
    <location>
        <begin position="106"/>
        <end position="137"/>
    </location>
</feature>
<feature type="compositionally biased region" description="Basic and acidic residues" evidence="1">
    <location>
        <begin position="10"/>
        <end position="31"/>
    </location>
</feature>
<gene>
    <name evidence="2" type="ORF">NQ318_008505</name>
</gene>
<feature type="region of interest" description="Disordered" evidence="1">
    <location>
        <begin position="1"/>
        <end position="31"/>
    </location>
</feature>
<dbReference type="Proteomes" id="UP001162162">
    <property type="component" value="Unassembled WGS sequence"/>
</dbReference>
<reference evidence="2" key="1">
    <citation type="journal article" date="2023" name="Insect Mol. Biol.">
        <title>Genome sequencing provides insights into the evolution of gene families encoding plant cell wall-degrading enzymes in longhorned beetles.</title>
        <authorList>
            <person name="Shin N.R."/>
            <person name="Okamura Y."/>
            <person name="Kirsch R."/>
            <person name="Pauchet Y."/>
        </authorList>
    </citation>
    <scope>NUCLEOTIDE SEQUENCE</scope>
    <source>
        <strain evidence="2">AMC_N1</strain>
    </source>
</reference>
<dbReference type="PANTHER" id="PTHR12381:SF56">
    <property type="entry name" value="B30.2_SPRY DOMAIN-CONTAINING PROTEIN-RELATED"/>
    <property type="match status" value="1"/>
</dbReference>
<dbReference type="GO" id="GO:0000380">
    <property type="term" value="P:alternative mRNA splicing, via spliceosome"/>
    <property type="evidence" value="ECO:0007669"/>
    <property type="project" value="TreeGrafter"/>
</dbReference>
<dbReference type="EMBL" id="JAPWTK010000998">
    <property type="protein sequence ID" value="KAJ8934707.1"/>
    <property type="molecule type" value="Genomic_DNA"/>
</dbReference>
<proteinExistence type="predicted"/>
<evidence type="ECO:0000313" key="2">
    <source>
        <dbReference type="EMBL" id="KAJ8934707.1"/>
    </source>
</evidence>
<dbReference type="GO" id="GO:0003723">
    <property type="term" value="F:RNA binding"/>
    <property type="evidence" value="ECO:0007669"/>
    <property type="project" value="TreeGrafter"/>
</dbReference>
<dbReference type="AlphaFoldDB" id="A0AAV8X6Y3"/>
<accession>A0AAV8X6Y3</accession>
<organism evidence="2 3">
    <name type="scientific">Aromia moschata</name>
    <dbReference type="NCBI Taxonomy" id="1265417"/>
    <lineage>
        <taxon>Eukaryota</taxon>
        <taxon>Metazoa</taxon>
        <taxon>Ecdysozoa</taxon>
        <taxon>Arthropoda</taxon>
        <taxon>Hexapoda</taxon>
        <taxon>Insecta</taxon>
        <taxon>Pterygota</taxon>
        <taxon>Neoptera</taxon>
        <taxon>Endopterygota</taxon>
        <taxon>Coleoptera</taxon>
        <taxon>Polyphaga</taxon>
        <taxon>Cucujiformia</taxon>
        <taxon>Chrysomeloidea</taxon>
        <taxon>Cerambycidae</taxon>
        <taxon>Cerambycinae</taxon>
        <taxon>Callichromatini</taxon>
        <taxon>Aromia</taxon>
    </lineage>
</organism>